<dbReference type="Gene3D" id="3.40.30.10">
    <property type="entry name" value="Glutaredoxin"/>
    <property type="match status" value="1"/>
</dbReference>
<dbReference type="PROSITE" id="PS51352">
    <property type="entry name" value="THIOREDOXIN_2"/>
    <property type="match status" value="1"/>
</dbReference>
<evidence type="ECO:0000256" key="2">
    <source>
        <dbReference type="ARBA" id="ARBA00023157"/>
    </source>
</evidence>
<dbReference type="VEuPathDB" id="FungiDB:ATCC64974_109120"/>
<feature type="domain" description="Thioredoxin" evidence="3">
    <location>
        <begin position="1"/>
        <end position="106"/>
    </location>
</feature>
<dbReference type="Proteomes" id="UP000197666">
    <property type="component" value="Unassembled WGS sequence"/>
</dbReference>
<dbReference type="KEGG" id="ang:An18g03380"/>
<evidence type="ECO:0000313" key="6">
    <source>
        <dbReference type="RefSeq" id="XP_001398799.1"/>
    </source>
</evidence>
<dbReference type="VEuPathDB" id="FungiDB:ASPNIDRAFT2_1147513"/>
<proteinExistence type="inferred from homology"/>
<dbReference type="NCBIfam" id="TIGR01068">
    <property type="entry name" value="thioredoxin"/>
    <property type="match status" value="1"/>
</dbReference>
<name>A0A254TLI9_ASPNG</name>
<dbReference type="PRINTS" id="PR00421">
    <property type="entry name" value="THIOREDOXIN"/>
</dbReference>
<evidence type="ECO:0000259" key="3">
    <source>
        <dbReference type="PROSITE" id="PS51352"/>
    </source>
</evidence>
<reference evidence="4" key="2">
    <citation type="submission" date="2019-02" db="EMBL/GenBank/DDBJ databases">
        <title>FDA dAtabase for Regulatory Grade micrObial Sequences (FDA-ARGOS): Supporting development and validation of Infectious Disease Dx tests.</title>
        <authorList>
            <person name="Kerrigan L."/>
            <person name="Tallon L.J."/>
            <person name="Sadzewicz L."/>
            <person name="Sengamalay N."/>
            <person name="Ott S."/>
            <person name="Godinez A."/>
            <person name="Nagaraj S."/>
            <person name="Vavikolanu K."/>
            <person name="Vyas G."/>
            <person name="Nadendla S."/>
            <person name="Aluvathingal J."/>
            <person name="Sichtig H."/>
        </authorList>
    </citation>
    <scope>NUCLEOTIDE SEQUENCE</scope>
    <source>
        <strain evidence="4">FDAARGOS_311</strain>
    </source>
</reference>
<evidence type="ECO:0000256" key="1">
    <source>
        <dbReference type="ARBA" id="ARBA00008987"/>
    </source>
</evidence>
<dbReference type="CDD" id="cd02947">
    <property type="entry name" value="TRX_family"/>
    <property type="match status" value="1"/>
</dbReference>
<dbReference type="PANTHER" id="PTHR46115">
    <property type="entry name" value="THIOREDOXIN-LIKE PROTEIN 1"/>
    <property type="match status" value="1"/>
</dbReference>
<reference evidence="6" key="3">
    <citation type="submission" date="2025-02" db="EMBL/GenBank/DDBJ databases">
        <authorList>
            <consortium name="NCBI Genome Project"/>
        </authorList>
    </citation>
    <scope>NUCLEOTIDE SEQUENCE</scope>
</reference>
<evidence type="ECO:0000313" key="5">
    <source>
        <dbReference type="Proteomes" id="UP000197666"/>
    </source>
</evidence>
<dbReference type="VEuPathDB" id="FungiDB:M747DRAFT_292446"/>
<protein>
    <recommendedName>
        <fullName evidence="3">Thioredoxin domain-containing protein</fullName>
    </recommendedName>
</protein>
<comment type="similarity">
    <text evidence="1">Belongs to the thioredoxin family.</text>
</comment>
<dbReference type="Pfam" id="PF00085">
    <property type="entry name" value="Thioredoxin"/>
    <property type="match status" value="1"/>
</dbReference>
<reference evidence="6" key="4">
    <citation type="submission" date="2025-04" db="UniProtKB">
        <authorList>
            <consortium name="RefSeq"/>
        </authorList>
    </citation>
    <scope>IDENTIFICATION</scope>
</reference>
<accession>A0A254TLI9</accession>
<dbReference type="AlphaFoldDB" id="A0A254TLI9"/>
<sequence length="106" mass="11620">MAVTAIESISDFLTLINSGDVVIIDFWATWCGPCKMISPFFEQLASRPEFSAIKFAKVDVDTQEDISQECGIRAMPTFIVFKDGQKLDDMAGAHPGGLQGLVQKYA</sequence>
<dbReference type="GO" id="GO:0015035">
    <property type="term" value="F:protein-disulfide reductase activity"/>
    <property type="evidence" value="ECO:0007669"/>
    <property type="project" value="InterPro"/>
</dbReference>
<dbReference type="InterPro" id="IPR017937">
    <property type="entry name" value="Thioredoxin_CS"/>
</dbReference>
<organism evidence="4 5">
    <name type="scientific">Aspergillus niger</name>
    <dbReference type="NCBI Taxonomy" id="5061"/>
    <lineage>
        <taxon>Eukaryota</taxon>
        <taxon>Fungi</taxon>
        <taxon>Dikarya</taxon>
        <taxon>Ascomycota</taxon>
        <taxon>Pezizomycotina</taxon>
        <taxon>Eurotiomycetes</taxon>
        <taxon>Eurotiomycetidae</taxon>
        <taxon>Eurotiales</taxon>
        <taxon>Aspergillaceae</taxon>
        <taxon>Aspergillus</taxon>
        <taxon>Aspergillus subgen. Circumdati</taxon>
    </lineage>
</organism>
<dbReference type="InterPro" id="IPR013766">
    <property type="entry name" value="Thioredoxin_domain"/>
</dbReference>
<dbReference type="eggNOG" id="KOG0907">
    <property type="taxonomic scope" value="Eukaryota"/>
</dbReference>
<keyword evidence="2" id="KW-1015">Disulfide bond</keyword>
<dbReference type="InterPro" id="IPR005746">
    <property type="entry name" value="Thioredoxin"/>
</dbReference>
<evidence type="ECO:0000313" key="4">
    <source>
        <dbReference type="EMBL" id="TPR01469.1"/>
    </source>
</evidence>
<dbReference type="SUPFAM" id="SSF52833">
    <property type="entry name" value="Thioredoxin-like"/>
    <property type="match status" value="1"/>
</dbReference>
<dbReference type="OrthoDB" id="10263751at2759"/>
<reference evidence="5" key="1">
    <citation type="submission" date="2018-10" db="EMBL/GenBank/DDBJ databases">
        <title>FDA dAtabase for Regulatory Grade micrObial Sequences (FDA-ARGOS): Supporting development and validation of Infectious Disease Dx tests.</title>
        <authorList>
            <person name="Kerrigan L."/>
            <person name="Tallon L."/>
            <person name="Sadzewicz L."/>
            <person name="Sengamalay N."/>
            <person name="Ott S."/>
            <person name="Godinez A."/>
            <person name="Nagaraj S."/>
            <person name="Vavikolanu K."/>
            <person name="Nadendla S."/>
            <person name="George J."/>
            <person name="Sichtig H."/>
        </authorList>
    </citation>
    <scope>NUCLEOTIDE SEQUENCE [LARGE SCALE GENOMIC DNA]</scope>
    <source>
        <strain evidence="5">FDAARGOS_311</strain>
    </source>
</reference>
<dbReference type="InterPro" id="IPR036249">
    <property type="entry name" value="Thioredoxin-like_sf"/>
</dbReference>
<dbReference type="RefSeq" id="XP_001398799.1">
    <property type="nucleotide sequence ID" value="XM_001398762.1"/>
</dbReference>
<dbReference type="FunFam" id="3.40.30.10:FF:000245">
    <property type="entry name" value="Thioredoxin"/>
    <property type="match status" value="1"/>
</dbReference>
<dbReference type="PROSITE" id="PS00194">
    <property type="entry name" value="THIOREDOXIN_1"/>
    <property type="match status" value="1"/>
</dbReference>
<gene>
    <name evidence="6" type="ORF">An18g03380</name>
    <name evidence="4" type="ORF">CAN33_0039460</name>
</gene>
<dbReference type="GeneID" id="4989901"/>
<dbReference type="VEuPathDB" id="FungiDB:An18g03380"/>
<dbReference type="EMBL" id="NKJJ02000001">
    <property type="protein sequence ID" value="TPR01469.1"/>
    <property type="molecule type" value="Genomic_DNA"/>
</dbReference>